<protein>
    <submittedName>
        <fullName evidence="3">Protein of uncharacterized function (DUF2878)</fullName>
    </submittedName>
</protein>
<dbReference type="EMBL" id="LNYR01000049">
    <property type="protein sequence ID" value="KTD42420.1"/>
    <property type="molecule type" value="Genomic_DNA"/>
</dbReference>
<name>A0A378KRC1_9GAMM</name>
<dbReference type="InterPro" id="IPR021306">
    <property type="entry name" value="DUF2878"/>
</dbReference>
<proteinExistence type="predicted"/>
<dbReference type="AlphaFoldDB" id="A0A378KRC1"/>
<evidence type="ECO:0000313" key="4">
    <source>
        <dbReference type="Proteomes" id="UP000054639"/>
    </source>
</evidence>
<feature type="transmembrane region" description="Helical" evidence="1">
    <location>
        <begin position="91"/>
        <end position="111"/>
    </location>
</feature>
<keyword evidence="1" id="KW-0812">Transmembrane</keyword>
<accession>A0A378KRC1</accession>
<evidence type="ECO:0000313" key="2">
    <source>
        <dbReference type="EMBL" id="KTD42420.1"/>
    </source>
</evidence>
<feature type="transmembrane region" description="Helical" evidence="1">
    <location>
        <begin position="146"/>
        <end position="168"/>
    </location>
</feature>
<reference evidence="2 4" key="1">
    <citation type="submission" date="2015-11" db="EMBL/GenBank/DDBJ databases">
        <title>Genomic analysis of 38 Legionella species identifies large and diverse effector repertoires.</title>
        <authorList>
            <person name="Burstein D."/>
            <person name="Amaro F."/>
            <person name="Zusman T."/>
            <person name="Lifshitz Z."/>
            <person name="Cohen O."/>
            <person name="Gilbert J.A."/>
            <person name="Pupko T."/>
            <person name="Shuman H.A."/>
            <person name="Segal G."/>
        </authorList>
    </citation>
    <scope>NUCLEOTIDE SEQUENCE [LARGE SCALE GENOMIC DNA]</scope>
    <source>
        <strain evidence="2 4">ATCC 49507</strain>
    </source>
</reference>
<keyword evidence="4" id="KW-1185">Reference proteome</keyword>
<sequence>MNKILVIYTYYIVWFGSLILAANNFAWLPLLLSLSISSVQLFFWCDLSKVKNWMLFMLSLSCLGFLIDSIFTATSLIHFQPNPFYPYVAPPWMLGLWINFSVLCISLVEMLSLLSRFLWLLALIGFPAAYLGGVGFHVAIFHLGTISSIFLGLIWMLLFPFLCQKFLFPATHPMIKD</sequence>
<keyword evidence="1" id="KW-0472">Membrane</keyword>
<evidence type="ECO:0000256" key="1">
    <source>
        <dbReference type="SAM" id="Phobius"/>
    </source>
</evidence>
<dbReference type="RefSeq" id="WP_058475511.1">
    <property type="nucleotide sequence ID" value="NZ_CAAAIL010000012.1"/>
</dbReference>
<keyword evidence="1" id="KW-1133">Transmembrane helix</keyword>
<feature type="transmembrane region" description="Helical" evidence="1">
    <location>
        <begin position="118"/>
        <end position="140"/>
    </location>
</feature>
<dbReference type="Proteomes" id="UP000054639">
    <property type="component" value="Unassembled WGS sequence"/>
</dbReference>
<gene>
    <name evidence="2" type="ORF">Lqua_3398</name>
    <name evidence="3" type="ORF">NCTC12376_00919</name>
</gene>
<dbReference type="OrthoDB" id="5653161at2"/>
<dbReference type="EMBL" id="UGOW01000001">
    <property type="protein sequence ID" value="STY17125.1"/>
    <property type="molecule type" value="Genomic_DNA"/>
</dbReference>
<dbReference type="Pfam" id="PF11086">
    <property type="entry name" value="DUF2878"/>
    <property type="match status" value="1"/>
</dbReference>
<evidence type="ECO:0000313" key="5">
    <source>
        <dbReference type="Proteomes" id="UP000254230"/>
    </source>
</evidence>
<dbReference type="Proteomes" id="UP000254230">
    <property type="component" value="Unassembled WGS sequence"/>
</dbReference>
<reference evidence="3 5" key="2">
    <citation type="submission" date="2018-06" db="EMBL/GenBank/DDBJ databases">
        <authorList>
            <consortium name="Pathogen Informatics"/>
            <person name="Doyle S."/>
        </authorList>
    </citation>
    <scope>NUCLEOTIDE SEQUENCE [LARGE SCALE GENOMIC DNA]</scope>
    <source>
        <strain evidence="3 5">NCTC12376</strain>
    </source>
</reference>
<dbReference type="STRING" id="45072.Lqua_3398"/>
<feature type="transmembrane region" description="Helical" evidence="1">
    <location>
        <begin position="53"/>
        <end position="79"/>
    </location>
</feature>
<organism evidence="3 5">
    <name type="scientific">Legionella quateirensis</name>
    <dbReference type="NCBI Taxonomy" id="45072"/>
    <lineage>
        <taxon>Bacteria</taxon>
        <taxon>Pseudomonadati</taxon>
        <taxon>Pseudomonadota</taxon>
        <taxon>Gammaproteobacteria</taxon>
        <taxon>Legionellales</taxon>
        <taxon>Legionellaceae</taxon>
        <taxon>Legionella</taxon>
    </lineage>
</organism>
<evidence type="ECO:0000313" key="3">
    <source>
        <dbReference type="EMBL" id="STY17125.1"/>
    </source>
</evidence>